<dbReference type="PANTHER" id="PTHR30536">
    <property type="entry name" value="ALTRONATE/GALACTARATE DEHYDRATASE"/>
    <property type="match status" value="1"/>
</dbReference>
<dbReference type="OrthoDB" id="9804574at2"/>
<dbReference type="GO" id="GO:0016787">
    <property type="term" value="F:hydrolase activity"/>
    <property type="evidence" value="ECO:0007669"/>
    <property type="project" value="UniProtKB-KW"/>
</dbReference>
<evidence type="ECO:0000256" key="2">
    <source>
        <dbReference type="ARBA" id="ARBA00023239"/>
    </source>
</evidence>
<evidence type="ECO:0000259" key="3">
    <source>
        <dbReference type="SMART" id="SM00858"/>
    </source>
</evidence>
<dbReference type="InterPro" id="IPR048332">
    <property type="entry name" value="GD_AH_C"/>
</dbReference>
<dbReference type="Gene3D" id="2.30.130.110">
    <property type="match status" value="1"/>
</dbReference>
<dbReference type="Pfam" id="PF04295">
    <property type="entry name" value="GD_AH_second"/>
    <property type="match status" value="1"/>
</dbReference>
<keyword evidence="5" id="KW-1185">Reference proteome</keyword>
<keyword evidence="4" id="KW-0378">Hydrolase</keyword>
<dbReference type="InterPro" id="IPR052172">
    <property type="entry name" value="UxaA_altronate/galactarate_dh"/>
</dbReference>
<evidence type="ECO:0000313" key="4">
    <source>
        <dbReference type="EMBL" id="TWG87209.1"/>
    </source>
</evidence>
<sequence>MTARHEKRIIGPCIRLHPNDNVLVARMDVGIGAEVPGETWTTRSQVPAGHKIAARSIRAGEPIVKYNVCIGFAATDIAPGSYVHSHNVSFQEYERDYAYARDYVPVVPVPAHEQAMFDGIVRADGRVGTRNYVGILSTVNCSATVVRKIADWFTPERLAAYPNIDGVVAFSHSLGCGMEMTGEPMDLLRRTIAGYARHANLGGALIVGLGCERNQLPGLMESQDLRDSPLLKTFVMQQSGGTRKTIEAGIAAVEAMLPQVNAITRRPVPASHLTVGLQCGGSDGFSSITANPALGAAVDLLVRHGGTAILSETPEIYGVEHTLTRRAASRAVGEKLAERVRWWKEEYSVGRDVQINGQVSPGNQMGGLANIFEKSLGSSMKGGTGPLMEVYRYAEPVTQHGFVFMDTPGYDPVSATGQIAGGANLIAFTTGRGSMFGAKPVPSIKLATNTPMYRRLEEDMDLNCGVILDGEKSIEEVGEEIFRLMLRTASGHRSKSELLGLGDNEFVPWHIGIMS</sequence>
<reference evidence="4 5" key="1">
    <citation type="submission" date="2019-07" db="EMBL/GenBank/DDBJ databases">
        <title>Genome sequencing of lignin-degrading bacterial isolates.</title>
        <authorList>
            <person name="Gladden J."/>
        </authorList>
    </citation>
    <scope>NUCLEOTIDE SEQUENCE [LARGE SCALE GENOMIC DNA]</scope>
    <source>
        <strain evidence="4 5">J11</strain>
    </source>
</reference>
<keyword evidence="2" id="KW-0456">Lyase</keyword>
<dbReference type="PANTHER" id="PTHR30536:SF5">
    <property type="entry name" value="ALTRONATE DEHYDRATASE"/>
    <property type="match status" value="1"/>
</dbReference>
<dbReference type="EMBL" id="VLJN01000010">
    <property type="protein sequence ID" value="TWG87209.1"/>
    <property type="molecule type" value="Genomic_DNA"/>
</dbReference>
<dbReference type="SMART" id="SM00858">
    <property type="entry name" value="SAF"/>
    <property type="match status" value="1"/>
</dbReference>
<dbReference type="AlphaFoldDB" id="A0A562BQN2"/>
<dbReference type="Pfam" id="PF20629">
    <property type="entry name" value="GD_AH_C"/>
    <property type="match status" value="1"/>
</dbReference>
<accession>A0A562BQN2</accession>
<feature type="domain" description="SAF" evidence="3">
    <location>
        <begin position="20"/>
        <end position="89"/>
    </location>
</feature>
<evidence type="ECO:0000256" key="1">
    <source>
        <dbReference type="ARBA" id="ARBA00010986"/>
    </source>
</evidence>
<protein>
    <submittedName>
        <fullName evidence="4">Altronate hydrolase</fullName>
    </submittedName>
</protein>
<evidence type="ECO:0000313" key="5">
    <source>
        <dbReference type="Proteomes" id="UP000318141"/>
    </source>
</evidence>
<proteinExistence type="inferred from homology"/>
<comment type="similarity">
    <text evidence="1">Belongs to the UxaA family.</text>
</comment>
<comment type="caution">
    <text evidence="4">The sequence shown here is derived from an EMBL/GenBank/DDBJ whole genome shotgun (WGS) entry which is preliminary data.</text>
</comment>
<dbReference type="InterPro" id="IPR013974">
    <property type="entry name" value="SAF"/>
</dbReference>
<dbReference type="InterPro" id="IPR007392">
    <property type="entry name" value="GD_AH_second"/>
</dbReference>
<dbReference type="CDD" id="cd11613">
    <property type="entry name" value="SAF_AH_GD"/>
    <property type="match status" value="1"/>
</dbReference>
<name>A0A562BQN2_9BURK</name>
<organism evidence="4 5">
    <name type="scientific">Cupriavidus gilardii J11</name>
    <dbReference type="NCBI Taxonomy" id="936133"/>
    <lineage>
        <taxon>Bacteria</taxon>
        <taxon>Pseudomonadati</taxon>
        <taxon>Pseudomonadota</taxon>
        <taxon>Betaproteobacteria</taxon>
        <taxon>Burkholderiales</taxon>
        <taxon>Burkholderiaceae</taxon>
        <taxon>Cupriavidus</taxon>
    </lineage>
</organism>
<dbReference type="Proteomes" id="UP000318141">
    <property type="component" value="Unassembled WGS sequence"/>
</dbReference>
<dbReference type="GO" id="GO:0016829">
    <property type="term" value="F:lyase activity"/>
    <property type="evidence" value="ECO:0007669"/>
    <property type="project" value="UniProtKB-KW"/>
</dbReference>
<gene>
    <name evidence="4" type="ORF">L602_001800000170</name>
</gene>
<dbReference type="GO" id="GO:0019698">
    <property type="term" value="P:D-galacturonate catabolic process"/>
    <property type="evidence" value="ECO:0007669"/>
    <property type="project" value="TreeGrafter"/>
</dbReference>
<dbReference type="InterPro" id="IPR044144">
    <property type="entry name" value="SAF_UxaA/GarD"/>
</dbReference>